<protein>
    <recommendedName>
        <fullName evidence="11">SMP-LTD domain-containing protein</fullName>
    </recommendedName>
</protein>
<keyword evidence="4" id="KW-0256">Endoplasmic reticulum</keyword>
<feature type="domain" description="SMP-LTD" evidence="11">
    <location>
        <begin position="617"/>
        <end position="906"/>
    </location>
</feature>
<feature type="region of interest" description="Disordered" evidence="9">
    <location>
        <begin position="916"/>
        <end position="940"/>
    </location>
</feature>
<evidence type="ECO:0000256" key="8">
    <source>
        <dbReference type="ARBA" id="ARBA00023136"/>
    </source>
</evidence>
<feature type="compositionally biased region" description="Low complexity" evidence="9">
    <location>
        <begin position="918"/>
        <end position="940"/>
    </location>
</feature>
<keyword evidence="5 10" id="KW-1133">Transmembrane helix</keyword>
<evidence type="ECO:0000256" key="6">
    <source>
        <dbReference type="ARBA" id="ARBA00023055"/>
    </source>
</evidence>
<feature type="region of interest" description="Disordered" evidence="9">
    <location>
        <begin position="747"/>
        <end position="785"/>
    </location>
</feature>
<dbReference type="AlphaFoldDB" id="A0A1A7XVA9"/>
<name>A0A1A7XVA9_9TELE</name>
<dbReference type="InterPro" id="IPR031468">
    <property type="entry name" value="SMP_LBD"/>
</dbReference>
<keyword evidence="8 10" id="KW-0472">Membrane</keyword>
<feature type="transmembrane region" description="Helical" evidence="10">
    <location>
        <begin position="299"/>
        <end position="318"/>
    </location>
</feature>
<dbReference type="PANTHER" id="PTHR13466">
    <property type="entry name" value="TEX2 PROTEIN-RELATED"/>
    <property type="match status" value="1"/>
</dbReference>
<feature type="compositionally biased region" description="Basic and acidic residues" evidence="9">
    <location>
        <begin position="229"/>
        <end position="257"/>
    </location>
</feature>
<feature type="region of interest" description="Disordered" evidence="9">
    <location>
        <begin position="43"/>
        <end position="63"/>
    </location>
</feature>
<dbReference type="EMBL" id="HADW01020606">
    <property type="protein sequence ID" value="SBP22006.1"/>
    <property type="molecule type" value="Transcribed_RNA"/>
</dbReference>
<accession>A0A1A7XVA9</accession>
<evidence type="ECO:0000256" key="10">
    <source>
        <dbReference type="SAM" id="Phobius"/>
    </source>
</evidence>
<reference evidence="12" key="2">
    <citation type="submission" date="2016-06" db="EMBL/GenBank/DDBJ databases">
        <title>The genome of a short-lived fish provides insights into sex chromosome evolution and the genetic control of aging.</title>
        <authorList>
            <person name="Reichwald K."/>
            <person name="Felder M."/>
            <person name="Petzold A."/>
            <person name="Koch P."/>
            <person name="Groth M."/>
            <person name="Platzer M."/>
        </authorList>
    </citation>
    <scope>NUCLEOTIDE SEQUENCE</scope>
    <source>
        <tissue evidence="12">Brain</tissue>
    </source>
</reference>
<dbReference type="GO" id="GO:0005789">
    <property type="term" value="C:endoplasmic reticulum membrane"/>
    <property type="evidence" value="ECO:0007669"/>
    <property type="project" value="UniProtKB-SubCell"/>
</dbReference>
<organism evidence="12">
    <name type="scientific">Iconisemion striatum</name>
    <dbReference type="NCBI Taxonomy" id="60296"/>
    <lineage>
        <taxon>Eukaryota</taxon>
        <taxon>Metazoa</taxon>
        <taxon>Chordata</taxon>
        <taxon>Craniata</taxon>
        <taxon>Vertebrata</taxon>
        <taxon>Euteleostomi</taxon>
        <taxon>Actinopterygii</taxon>
        <taxon>Neopterygii</taxon>
        <taxon>Teleostei</taxon>
        <taxon>Neoteleostei</taxon>
        <taxon>Acanthomorphata</taxon>
        <taxon>Ovalentaria</taxon>
        <taxon>Atherinomorphae</taxon>
        <taxon>Cyprinodontiformes</taxon>
        <taxon>Nothobranchiidae</taxon>
        <taxon>Iconisemion</taxon>
    </lineage>
</organism>
<feature type="compositionally biased region" description="Low complexity" evidence="9">
    <location>
        <begin position="149"/>
        <end position="165"/>
    </location>
</feature>
<evidence type="ECO:0000256" key="1">
    <source>
        <dbReference type="ARBA" id="ARBA00004586"/>
    </source>
</evidence>
<proteinExistence type="predicted"/>
<evidence type="ECO:0000256" key="9">
    <source>
        <dbReference type="SAM" id="MobiDB-lite"/>
    </source>
</evidence>
<evidence type="ECO:0000259" key="11">
    <source>
        <dbReference type="PROSITE" id="PS51847"/>
    </source>
</evidence>
<keyword evidence="3 10" id="KW-0812">Transmembrane</keyword>
<evidence type="ECO:0000256" key="4">
    <source>
        <dbReference type="ARBA" id="ARBA00022824"/>
    </source>
</evidence>
<comment type="subcellular location">
    <subcellularLocation>
        <location evidence="1">Endoplasmic reticulum membrane</location>
    </subcellularLocation>
</comment>
<keyword evidence="2" id="KW-0813">Transport</keyword>
<sequence length="940" mass="103950">MDESKLFLSLDHLDDSPSVIFSKDKPRTRERWPDCSLELNRGLRSQPSFLPHSPSSPGSLSDLSASSADLLISTGLVKSSSTELKPKESSPLRGKPLLSLVKSLSTEISRRVEPEVNLSKSDSKLHLHPKIPEDRPASETLDQNEDWASPPSTGSTSPTEPRSSSLIAELEDTRRKFSEAMQDPLSVLSKIMGDESSGSPKQMRGSGSGDSPASQGSCEREGTGTSDDPDLRWRRRRDSEHRAAGETPLKRIQKESPVKSSISTEHRSHLDPCSHGGVIQVVELQNGSRRTQHRSAGSALPLYWLLPVGLLAYGLFVLPLPPYVAGLSVGTACGFLLGLVIVFVYAPRRAHRGSRSRTRTTKVDPLDGNLTDTEILEGWMNEAHSYDPETFHPSVTQSVHVKLEGSRLHLAYPRVNVPRWASYYEVLHEAVFFQSYTYQLANCKVSLVPPGLARKRMWNKKYPICITLAEGEVGEESLAEGQKETERAENPTDTGHLVPVMLYLFGRTGREKEEWFQHFVSASRSAAQSVVSSEENTETQSGGEAVKEGTEELLDLSLKTRTFLDYNTYMTLLIGSEGCNPTHTPCCSNTGSPSTCRKLPHDSGVDAAAEIESGGCSAEGQPTWVNSLVGRIFWDFLREKYWTDQVAHKIQKKLSKIKLPYFMNELTLADLDMGTCLPQVLSTSKPTLDRRGLWLELELVYTGCLQMTLETKMNLYKLGKDGEGEAQSFPETLPEGSKPRLCILADSDEESSSAGSSGEEEVLPSESQGPLGDKNSLAAADGHAGGSTGRKILRFVDKIAKSKYFQKAAENEYIRKKIAEVSNMPLMLSVEVLELSGTLAINIPPPPTDRIWYSFRVPPRLDLHVRPMLGEREVTFTHVTEWIEKKLQCEFQKVFVMPNMDDLYLPLMTSGLDVPPASQHSSVHSSSQQSSVESQEYLSE</sequence>
<evidence type="ECO:0000256" key="7">
    <source>
        <dbReference type="ARBA" id="ARBA00023121"/>
    </source>
</evidence>
<gene>
    <name evidence="12" type="primary">Nfu_g_1_019437</name>
</gene>
<evidence type="ECO:0000256" key="5">
    <source>
        <dbReference type="ARBA" id="ARBA00022989"/>
    </source>
</evidence>
<keyword evidence="7" id="KW-0446">Lipid-binding</keyword>
<feature type="region of interest" description="Disordered" evidence="9">
    <location>
        <begin position="76"/>
        <end position="273"/>
    </location>
</feature>
<keyword evidence="6" id="KW-0445">Lipid transport</keyword>
<dbReference type="PANTHER" id="PTHR13466:SF4">
    <property type="entry name" value="SMP-LTD DOMAIN-CONTAINING PROTEIN"/>
    <property type="match status" value="1"/>
</dbReference>
<dbReference type="GO" id="GO:0006869">
    <property type="term" value="P:lipid transport"/>
    <property type="evidence" value="ECO:0007669"/>
    <property type="project" value="UniProtKB-KW"/>
</dbReference>
<evidence type="ECO:0000256" key="3">
    <source>
        <dbReference type="ARBA" id="ARBA00022692"/>
    </source>
</evidence>
<evidence type="ECO:0000256" key="2">
    <source>
        <dbReference type="ARBA" id="ARBA00022448"/>
    </source>
</evidence>
<dbReference type="PROSITE" id="PS51847">
    <property type="entry name" value="SMP"/>
    <property type="match status" value="1"/>
</dbReference>
<reference evidence="12" key="1">
    <citation type="submission" date="2016-05" db="EMBL/GenBank/DDBJ databases">
        <authorList>
            <person name="Lavstsen T."/>
            <person name="Jespersen J.S."/>
        </authorList>
    </citation>
    <scope>NUCLEOTIDE SEQUENCE</scope>
    <source>
        <tissue evidence="12">Brain</tissue>
    </source>
</reference>
<dbReference type="CDD" id="cd21675">
    <property type="entry name" value="SMP_TEX2"/>
    <property type="match status" value="1"/>
</dbReference>
<feature type="compositionally biased region" description="Low complexity" evidence="9">
    <location>
        <begin position="45"/>
        <end position="63"/>
    </location>
</feature>
<dbReference type="GO" id="GO:0008289">
    <property type="term" value="F:lipid binding"/>
    <property type="evidence" value="ECO:0007669"/>
    <property type="project" value="UniProtKB-KW"/>
</dbReference>
<feature type="compositionally biased region" description="Basic and acidic residues" evidence="9">
    <location>
        <begin position="121"/>
        <end position="137"/>
    </location>
</feature>
<evidence type="ECO:0000313" key="12">
    <source>
        <dbReference type="EMBL" id="SBP22006.1"/>
    </source>
</evidence>
<feature type="transmembrane region" description="Helical" evidence="10">
    <location>
        <begin position="324"/>
        <end position="346"/>
    </location>
</feature>